<dbReference type="Proteomes" id="UP000821845">
    <property type="component" value="Chromosome 1"/>
</dbReference>
<name>A0ACB7TJM1_HYAAI</name>
<reference evidence="1" key="1">
    <citation type="submission" date="2020-05" db="EMBL/GenBank/DDBJ databases">
        <title>Large-scale comparative analyses of tick genomes elucidate their genetic diversity and vector capacities.</title>
        <authorList>
            <person name="Jia N."/>
            <person name="Wang J."/>
            <person name="Shi W."/>
            <person name="Du L."/>
            <person name="Sun Y."/>
            <person name="Zhan W."/>
            <person name="Jiang J."/>
            <person name="Wang Q."/>
            <person name="Zhang B."/>
            <person name="Ji P."/>
            <person name="Sakyi L.B."/>
            <person name="Cui X."/>
            <person name="Yuan T."/>
            <person name="Jiang B."/>
            <person name="Yang W."/>
            <person name="Lam T.T.-Y."/>
            <person name="Chang Q."/>
            <person name="Ding S."/>
            <person name="Wang X."/>
            <person name="Zhu J."/>
            <person name="Ruan X."/>
            <person name="Zhao L."/>
            <person name="Wei J."/>
            <person name="Que T."/>
            <person name="Du C."/>
            <person name="Cheng J."/>
            <person name="Dai P."/>
            <person name="Han X."/>
            <person name="Huang E."/>
            <person name="Gao Y."/>
            <person name="Liu J."/>
            <person name="Shao H."/>
            <person name="Ye R."/>
            <person name="Li L."/>
            <person name="Wei W."/>
            <person name="Wang X."/>
            <person name="Wang C."/>
            <person name="Yang T."/>
            <person name="Huo Q."/>
            <person name="Li W."/>
            <person name="Guo W."/>
            <person name="Chen H."/>
            <person name="Zhou L."/>
            <person name="Ni X."/>
            <person name="Tian J."/>
            <person name="Zhou Y."/>
            <person name="Sheng Y."/>
            <person name="Liu T."/>
            <person name="Pan Y."/>
            <person name="Xia L."/>
            <person name="Li J."/>
            <person name="Zhao F."/>
            <person name="Cao W."/>
        </authorList>
    </citation>
    <scope>NUCLEOTIDE SEQUENCE</scope>
    <source>
        <strain evidence="1">Hyas-2018</strain>
    </source>
</reference>
<sequence>MPGITATPNIGLPGPEIDLIRAAEQKTWPTGQTDISPNLPQLRPPPQPEHNEQLLPAAAGSADHWASPTGRDYDGGFRGKTPGEPSHYPSHLHVSGATGGAVGSGRAHHRN</sequence>
<keyword evidence="2" id="KW-1185">Reference proteome</keyword>
<proteinExistence type="predicted"/>
<evidence type="ECO:0000313" key="2">
    <source>
        <dbReference type="Proteomes" id="UP000821845"/>
    </source>
</evidence>
<accession>A0ACB7TJM1</accession>
<comment type="caution">
    <text evidence="1">The sequence shown here is derived from an EMBL/GenBank/DDBJ whole genome shotgun (WGS) entry which is preliminary data.</text>
</comment>
<evidence type="ECO:0000313" key="1">
    <source>
        <dbReference type="EMBL" id="KAH6947010.1"/>
    </source>
</evidence>
<organism evidence="1 2">
    <name type="scientific">Hyalomma asiaticum</name>
    <name type="common">Tick</name>
    <dbReference type="NCBI Taxonomy" id="266040"/>
    <lineage>
        <taxon>Eukaryota</taxon>
        <taxon>Metazoa</taxon>
        <taxon>Ecdysozoa</taxon>
        <taxon>Arthropoda</taxon>
        <taxon>Chelicerata</taxon>
        <taxon>Arachnida</taxon>
        <taxon>Acari</taxon>
        <taxon>Parasitiformes</taxon>
        <taxon>Ixodida</taxon>
        <taxon>Ixodoidea</taxon>
        <taxon>Ixodidae</taxon>
        <taxon>Hyalomminae</taxon>
        <taxon>Hyalomma</taxon>
    </lineage>
</organism>
<gene>
    <name evidence="1" type="ORF">HPB50_016656</name>
</gene>
<protein>
    <submittedName>
        <fullName evidence="1">Uncharacterized protein</fullName>
    </submittedName>
</protein>
<dbReference type="EMBL" id="CM023481">
    <property type="protein sequence ID" value="KAH6947010.1"/>
    <property type="molecule type" value="Genomic_DNA"/>
</dbReference>